<evidence type="ECO:0000256" key="3">
    <source>
        <dbReference type="ARBA" id="ARBA00022801"/>
    </source>
</evidence>
<dbReference type="AlphaFoldDB" id="W1PKW3"/>
<dbReference type="STRING" id="13333.W1PKW3"/>
<accession>W1PKW3</accession>
<evidence type="ECO:0000256" key="1">
    <source>
        <dbReference type="ARBA" id="ARBA00004496"/>
    </source>
</evidence>
<reference evidence="7" key="1">
    <citation type="journal article" date="2013" name="Science">
        <title>The Amborella genome and the evolution of flowering plants.</title>
        <authorList>
            <consortium name="Amborella Genome Project"/>
        </authorList>
    </citation>
    <scope>NUCLEOTIDE SEQUENCE [LARGE SCALE GENOMIC DNA]</scope>
</reference>
<dbReference type="CDD" id="cd00167">
    <property type="entry name" value="SANT"/>
    <property type="match status" value="1"/>
</dbReference>
<evidence type="ECO:0000313" key="6">
    <source>
        <dbReference type="EMBL" id="ERN08306.1"/>
    </source>
</evidence>
<dbReference type="Gene3D" id="3.90.190.10">
    <property type="entry name" value="Protein tyrosine phosphatase superfamily"/>
    <property type="match status" value="1"/>
</dbReference>
<evidence type="ECO:0000256" key="4">
    <source>
        <dbReference type="SAM" id="MobiDB-lite"/>
    </source>
</evidence>
<feature type="domain" description="Myb/SANT-like DNA-binding" evidence="5">
    <location>
        <begin position="45"/>
        <end position="125"/>
    </location>
</feature>
<dbReference type="InterPro" id="IPR004861">
    <property type="entry name" value="Siw14-like"/>
</dbReference>
<feature type="region of interest" description="Disordered" evidence="4">
    <location>
        <begin position="1"/>
        <end position="27"/>
    </location>
</feature>
<dbReference type="Proteomes" id="UP000017836">
    <property type="component" value="Unassembled WGS sequence"/>
</dbReference>
<dbReference type="InterPro" id="IPR029021">
    <property type="entry name" value="Prot-tyrosine_phosphatase-like"/>
</dbReference>
<name>W1PKW3_AMBTC</name>
<proteinExistence type="predicted"/>
<dbReference type="Pfam" id="PF03162">
    <property type="entry name" value="Y_phosphatase2"/>
    <property type="match status" value="1"/>
</dbReference>
<dbReference type="eggNOG" id="KOG1572">
    <property type="taxonomic scope" value="Eukaryota"/>
</dbReference>
<feature type="region of interest" description="Disordered" evidence="4">
    <location>
        <begin position="133"/>
        <end position="170"/>
    </location>
</feature>
<dbReference type="OrthoDB" id="6375174at2759"/>
<gene>
    <name evidence="6" type="ORF">AMTR_s00156p00055010</name>
</gene>
<comment type="subcellular location">
    <subcellularLocation>
        <location evidence="1">Cytoplasm</location>
    </subcellularLocation>
</comment>
<dbReference type="Gramene" id="ERN08306">
    <property type="protein sequence ID" value="ERN08306"/>
    <property type="gene ID" value="AMTR_s00156p00055010"/>
</dbReference>
<evidence type="ECO:0000256" key="2">
    <source>
        <dbReference type="ARBA" id="ARBA00022490"/>
    </source>
</evidence>
<dbReference type="InterPro" id="IPR001005">
    <property type="entry name" value="SANT/Myb"/>
</dbReference>
<keyword evidence="7" id="KW-1185">Reference proteome</keyword>
<keyword evidence="2" id="KW-0963">Cytoplasm</keyword>
<protein>
    <recommendedName>
        <fullName evidence="5">Myb/SANT-like DNA-binding domain-containing protein</fullName>
    </recommendedName>
</protein>
<dbReference type="PANTHER" id="PTHR31126:SF46">
    <property type="entry name" value="TYROSINE-PROTEIN PHOSPHATASE DSP5"/>
    <property type="match status" value="1"/>
</dbReference>
<evidence type="ECO:0000259" key="5">
    <source>
        <dbReference type="Pfam" id="PF13837"/>
    </source>
</evidence>
<dbReference type="PRINTS" id="PR01911">
    <property type="entry name" value="PFDSPHPHTASE"/>
</dbReference>
<dbReference type="SUPFAM" id="SSF52799">
    <property type="entry name" value="(Phosphotyrosine protein) phosphatases II"/>
    <property type="match status" value="1"/>
</dbReference>
<dbReference type="GO" id="GO:0016791">
    <property type="term" value="F:phosphatase activity"/>
    <property type="evidence" value="ECO:0000318"/>
    <property type="project" value="GO_Central"/>
</dbReference>
<dbReference type="Pfam" id="PF13837">
    <property type="entry name" value="Myb_DNA-bind_4"/>
    <property type="match status" value="1"/>
</dbReference>
<dbReference type="PANTHER" id="PTHR31126">
    <property type="entry name" value="TYROSINE-PROTEIN PHOSPHATASE"/>
    <property type="match status" value="1"/>
</dbReference>
<dbReference type="OMA" id="NAREYCF"/>
<evidence type="ECO:0000313" key="7">
    <source>
        <dbReference type="Proteomes" id="UP000017836"/>
    </source>
</evidence>
<dbReference type="InterPro" id="IPR044822">
    <property type="entry name" value="Myb_DNA-bind_4"/>
</dbReference>
<dbReference type="HOGENOM" id="CLU_664558_0_0_1"/>
<dbReference type="EMBL" id="KI393527">
    <property type="protein sequence ID" value="ERN08306.1"/>
    <property type="molecule type" value="Genomic_DNA"/>
</dbReference>
<dbReference type="GO" id="GO:0005737">
    <property type="term" value="C:cytoplasm"/>
    <property type="evidence" value="ECO:0000318"/>
    <property type="project" value="GO_Central"/>
</dbReference>
<dbReference type="FunFam" id="3.90.190.10:FF:000035">
    <property type="entry name" value="Tyrosine phosphatase, putative"/>
    <property type="match status" value="1"/>
</dbReference>
<sequence>MATHPDDSKALVPFTPWRPPPTPSATGLATCASAQPRARPLKEELWPNTAIDALLDRFEEYCFNRPQAQLGKKHWDRIAMEVNRMCRTEYTGMQCKYKWHRLKKTYAKEKQRAGRSKWAFFPHVELLVNKSSRAHMGEPNGDPDEHTPASPLVPKTEPDGPGFEGGGKRRRGVARVLGQAVEKGIGRVAEVVGDLERKRTDEMRRILDAQLQVVTAMFQGLKEVREGASLAPSLNHAMKDWGLNPPQNDLCMGKLYPPINFGMVDKRVYRSGFPNCRNFAFLETLHLNSIICLCSEPYPEASIEFLSAHGIRLFHIASDFKGPMLLLPDTVREALRVLLDSRNHPILIHCKKGKRQTSCLVGCLRRVQNWCFSSVFEEYERYAGGKNHVSDLQFIEQFDVSNAREYCFSQLPVT</sequence>
<organism evidence="6 7">
    <name type="scientific">Amborella trichopoda</name>
    <dbReference type="NCBI Taxonomy" id="13333"/>
    <lineage>
        <taxon>Eukaryota</taxon>
        <taxon>Viridiplantae</taxon>
        <taxon>Streptophyta</taxon>
        <taxon>Embryophyta</taxon>
        <taxon>Tracheophyta</taxon>
        <taxon>Spermatophyta</taxon>
        <taxon>Magnoliopsida</taxon>
        <taxon>Amborellales</taxon>
        <taxon>Amborellaceae</taxon>
        <taxon>Amborella</taxon>
    </lineage>
</organism>
<keyword evidence="3" id="KW-0378">Hydrolase</keyword>
<dbReference type="InterPro" id="IPR020428">
    <property type="entry name" value="PFA-DSPs"/>
</dbReference>